<evidence type="ECO:0000313" key="1">
    <source>
        <dbReference type="EMBL" id="ANU57413.1"/>
    </source>
</evidence>
<dbReference type="OrthoDB" id="1063692at2"/>
<proteinExistence type="predicted"/>
<name>A0A1C7GYJ6_9BACE</name>
<sequence>MAKKVKCTTGDVFAIPVSETEFIFGRVLFDVTKQYIKIVPEEERVFNYLGFFNKSVLIEMFLGVYTSVKGVDFEKKAVTGTFVFNDFLSEYKGMIVGKREVNPIEVSFPETLGSRNMDYYLTLGELAFPIDITEQIYYDEIKVMPSTGYGYYEVVVATLDFSGRDDLIKEDAKMDNYFRDSDLRSLPDVRKRIWKLAGEDMNKSYYELAKGKGVDLARLYV</sequence>
<dbReference type="GeneID" id="82186962"/>
<dbReference type="EMBL" id="CP015401">
    <property type="protein sequence ID" value="ANU57413.1"/>
    <property type="molecule type" value="Genomic_DNA"/>
</dbReference>
<reference evidence="2" key="1">
    <citation type="submission" date="2016-04" db="EMBL/GenBank/DDBJ databases">
        <title>Complete Genome Sequences of Twelve Strains of a Stable Defined Moderately Diverse Mouse Microbiota 2 (sDMDMm2).</title>
        <authorList>
            <person name="Uchimura Y."/>
            <person name="Wyss M."/>
            <person name="Brugiroux S."/>
            <person name="Limenitakis J.P."/>
            <person name="Stecher B."/>
            <person name="McCoy K.D."/>
            <person name="Macpherson A.J."/>
        </authorList>
    </citation>
    <scope>NUCLEOTIDE SEQUENCE [LARGE SCALE GENOMIC DNA]</scope>
    <source>
        <strain evidence="2">I48</strain>
    </source>
</reference>
<dbReference type="AlphaFoldDB" id="A0A1C7GYJ6"/>
<dbReference type="KEGG" id="bcae:A4V03_07420"/>
<dbReference type="Proteomes" id="UP000092631">
    <property type="component" value="Chromosome"/>
</dbReference>
<evidence type="ECO:0000313" key="2">
    <source>
        <dbReference type="Proteomes" id="UP000092631"/>
    </source>
</evidence>
<accession>A0A1C7GYJ6</accession>
<organism evidence="1 2">
    <name type="scientific">Bacteroides caecimuris</name>
    <dbReference type="NCBI Taxonomy" id="1796613"/>
    <lineage>
        <taxon>Bacteria</taxon>
        <taxon>Pseudomonadati</taxon>
        <taxon>Bacteroidota</taxon>
        <taxon>Bacteroidia</taxon>
        <taxon>Bacteroidales</taxon>
        <taxon>Bacteroidaceae</taxon>
        <taxon>Bacteroides</taxon>
    </lineage>
</organism>
<keyword evidence="2" id="KW-1185">Reference proteome</keyword>
<gene>
    <name evidence="1" type="ORF">A4V03_07420</name>
</gene>
<protein>
    <submittedName>
        <fullName evidence="1">Uncharacterized protein</fullName>
    </submittedName>
</protein>
<dbReference type="RefSeq" id="WP_065538492.1">
    <property type="nucleotide sequence ID" value="NZ_CP015401.2"/>
</dbReference>